<reference evidence="1 2" key="1">
    <citation type="journal article" date="2016" name="Nat. Commun.">
        <title>Thousands of microbial genomes shed light on interconnected biogeochemical processes in an aquifer system.</title>
        <authorList>
            <person name="Anantharaman K."/>
            <person name="Brown C.T."/>
            <person name="Hug L.A."/>
            <person name="Sharon I."/>
            <person name="Castelle C.J."/>
            <person name="Probst A.J."/>
            <person name="Thomas B.C."/>
            <person name="Singh A."/>
            <person name="Wilkins M.J."/>
            <person name="Karaoz U."/>
            <person name="Brodie E.L."/>
            <person name="Williams K.H."/>
            <person name="Hubbard S.S."/>
            <person name="Banfield J.F."/>
        </authorList>
    </citation>
    <scope>NUCLEOTIDE SEQUENCE [LARGE SCALE GENOMIC DNA]</scope>
</reference>
<dbReference type="AlphaFoldDB" id="A0A1F4SQD2"/>
<dbReference type="STRING" id="1802579.A2310_07835"/>
<dbReference type="Proteomes" id="UP000178417">
    <property type="component" value="Unassembled WGS sequence"/>
</dbReference>
<organism evidence="1 2">
    <name type="scientific">candidate division WOR-1 bacterium RIFOXYB2_FULL_37_13</name>
    <dbReference type="NCBI Taxonomy" id="1802579"/>
    <lineage>
        <taxon>Bacteria</taxon>
        <taxon>Bacillati</taxon>
        <taxon>Saganbacteria</taxon>
    </lineage>
</organism>
<dbReference type="EMBL" id="MEUB01000027">
    <property type="protein sequence ID" value="OGC22654.1"/>
    <property type="molecule type" value="Genomic_DNA"/>
</dbReference>
<proteinExistence type="predicted"/>
<sequence>MSDICSDITLNMSGLRTQCLDVKEIVERETPYVNDMLFLVRLLNAAKNILAAKKDSDPNGQLKTAIFTAVYPYLAIGKVSNDSADPTVFEKEIDRIVDEIIAGLIAKSLVSRDDSRISQIKEDLKEALEREEPSALLKHTPSKEENMQSLLTGWANEVAKRAAWGNFNYNKLFLLIRQIKNLGTNPILSDVAKRAIDSGAEGMFEALEAEIRRIEAELPAAVQPGTPGKIDQFVEEGQARVGGLERRELECLSAELARILSSPCDQSVSNSSVLVEQSVFDNLMSILTTNAIISSIVFILQLETGQNQWYGQEETELTDTKTPILMLLYKLMSQEVVDRFIVEKDGKLFLKTGGEYGFFDESLMEDTWESSDIPNSKNISGRLVSMLELLLIFSDVALGNYDNEEIKANVNHLVEGYGRSGQAGLDNRTVQILVEELEKCLNRGIDLKANWKLLREALIPSGEESASLEPERAGPSLLTSDTVLRNSPAAVVAKEEKLVVVEAFNPETIDDLAKWIVEEKIRPILQQRILKKVGTTPVIEGSKISYVISSTYFTQKQGDTVLTLDLNFDYSRFSAVNSAISTLFPDGNITISISLKELDFSGFMEDSQIINALTSQARIPLASW</sequence>
<evidence type="ECO:0000313" key="1">
    <source>
        <dbReference type="EMBL" id="OGC22654.1"/>
    </source>
</evidence>
<evidence type="ECO:0000313" key="2">
    <source>
        <dbReference type="Proteomes" id="UP000178417"/>
    </source>
</evidence>
<comment type="caution">
    <text evidence="1">The sequence shown here is derived from an EMBL/GenBank/DDBJ whole genome shotgun (WGS) entry which is preliminary data.</text>
</comment>
<name>A0A1F4SQD2_UNCSA</name>
<protein>
    <submittedName>
        <fullName evidence="1">Uncharacterized protein</fullName>
    </submittedName>
</protein>
<gene>
    <name evidence="1" type="ORF">A2310_07835</name>
</gene>
<accession>A0A1F4SQD2</accession>